<reference evidence="3 4" key="1">
    <citation type="submission" date="2014-02" db="EMBL/GenBank/DDBJ databases">
        <authorList>
            <person name="Sears C."/>
            <person name="Carroll K."/>
            <person name="Sack B.R."/>
            <person name="Qadri F."/>
            <person name="Myers L.L."/>
            <person name="Chung G.-T."/>
            <person name="Escheverria P."/>
            <person name="Fraser C.M."/>
            <person name="Sadzewicz L."/>
            <person name="Shefchek K.A."/>
            <person name="Tallon L."/>
            <person name="Das S.P."/>
            <person name="Daugherty S."/>
            <person name="Mongodin E.F."/>
        </authorList>
    </citation>
    <scope>NUCLEOTIDE SEQUENCE [LARGE SCALE GENOMIC DNA]</scope>
    <source>
        <strain evidence="3 4">S36L11</strain>
    </source>
</reference>
<gene>
    <name evidence="3" type="ORF">M136_3036</name>
</gene>
<protein>
    <submittedName>
        <fullName evidence="3">AAA domain protein</fullName>
    </submittedName>
</protein>
<dbReference type="Pfam" id="PF13476">
    <property type="entry name" value="AAA_23"/>
    <property type="match status" value="1"/>
</dbReference>
<proteinExistence type="predicted"/>
<evidence type="ECO:0000313" key="3">
    <source>
        <dbReference type="EMBL" id="EXZ27791.1"/>
    </source>
</evidence>
<organism evidence="3 4">
    <name type="scientific">Bacteroides fragilis str. S36L11</name>
    <dbReference type="NCBI Taxonomy" id="1339327"/>
    <lineage>
        <taxon>Bacteria</taxon>
        <taxon>Pseudomonadati</taxon>
        <taxon>Bacteroidota</taxon>
        <taxon>Bacteroidia</taxon>
        <taxon>Bacteroidales</taxon>
        <taxon>Bacteroidaceae</taxon>
        <taxon>Bacteroides</taxon>
    </lineage>
</organism>
<evidence type="ECO:0000313" key="4">
    <source>
        <dbReference type="Proteomes" id="UP000022082"/>
    </source>
</evidence>
<feature type="coiled-coil region" evidence="1">
    <location>
        <begin position="463"/>
        <end position="511"/>
    </location>
</feature>
<feature type="coiled-coil region" evidence="1">
    <location>
        <begin position="718"/>
        <end position="835"/>
    </location>
</feature>
<comment type="caution">
    <text evidence="3">The sequence shown here is derived from an EMBL/GenBank/DDBJ whole genome shotgun (WGS) entry which is preliminary data.</text>
</comment>
<dbReference type="GO" id="GO:0006302">
    <property type="term" value="P:double-strand break repair"/>
    <property type="evidence" value="ECO:0007669"/>
    <property type="project" value="InterPro"/>
</dbReference>
<dbReference type="InterPro" id="IPR027417">
    <property type="entry name" value="P-loop_NTPase"/>
</dbReference>
<name>A0A016AHA3_BACFG</name>
<evidence type="ECO:0000259" key="2">
    <source>
        <dbReference type="Pfam" id="PF13476"/>
    </source>
</evidence>
<dbReference type="Proteomes" id="UP000022082">
    <property type="component" value="Unassembled WGS sequence"/>
</dbReference>
<evidence type="ECO:0000256" key="1">
    <source>
        <dbReference type="SAM" id="Coils"/>
    </source>
</evidence>
<dbReference type="PATRIC" id="fig|1339327.3.peg.3595"/>
<accession>A0A016AHA3</accession>
<feature type="coiled-coil region" evidence="1">
    <location>
        <begin position="550"/>
        <end position="584"/>
    </location>
</feature>
<dbReference type="Gene3D" id="3.40.50.300">
    <property type="entry name" value="P-loop containing nucleotide triphosphate hydrolases"/>
    <property type="match status" value="2"/>
</dbReference>
<dbReference type="PANTHER" id="PTHR32114">
    <property type="entry name" value="ABC TRANSPORTER ABCH.3"/>
    <property type="match status" value="1"/>
</dbReference>
<dbReference type="PANTHER" id="PTHR32114:SF2">
    <property type="entry name" value="ABC TRANSPORTER ABCH.3"/>
    <property type="match status" value="1"/>
</dbReference>
<dbReference type="GO" id="GO:0016887">
    <property type="term" value="F:ATP hydrolysis activity"/>
    <property type="evidence" value="ECO:0007669"/>
    <property type="project" value="InterPro"/>
</dbReference>
<dbReference type="Pfam" id="PF13558">
    <property type="entry name" value="SbcC_Walker_B"/>
    <property type="match status" value="1"/>
</dbReference>
<keyword evidence="1" id="KW-0175">Coiled coil</keyword>
<dbReference type="InterPro" id="IPR038729">
    <property type="entry name" value="Rad50/SbcC_AAA"/>
</dbReference>
<dbReference type="SUPFAM" id="SSF52540">
    <property type="entry name" value="P-loop containing nucleoside triphosphate hydrolases"/>
    <property type="match status" value="2"/>
</dbReference>
<sequence>MVKANRITMKILTIRLKNLASIEGTFEIDFQAEPLRSAGIFAISGPTGAGKSTILDALCLALYDKTPRFSASVESLYMSDIGESRVNQADVKNILRRGTGEGFAEVDFLGASGHCYRSRWSVRRTGSRANGALRSQTIQVTDLTANQELQGTRKELLAQLVTLVGLTYEQFTRTVLLAQNDFATFLKSRESAKAELLEKLTGTEIYSRISSEIYLRSKTADAELNQLKSNATLIELLSEEEITLLRTEKESLTNLREQGSKALIDLNAQLSVLHTLKLQQEQRDKKVQDMRLDEEKSKKLREEYTRQSDSLIRFRGQCEAVQPDLSRARELDVQIQSLVSQSKQVEEILQGAEKAANAQANKLQSVQGALHTSCLSLKNLTGEIELPVTEETGLFLESVRNRLKEQEDQLAILQEKNEARVNRLNAFGIEAVTDEQARWMQEQTRLQNARQQMLEWRKAGTEAERLKAQQEEMGHKQEQMRKEITLLTTRLSEKEAELKVLQRLFENARIAMGKDVRTLRQNLRENEPCPVCGGTDHPYRNEEQVVHSLYQNIEQEYQTASAEYQQLNNRNIALKQDLLHLSELSGEITVQLQAFLQEAEQKRPSSEEEQNPDYFEKQLHTVQGKLNLLAEKMHQYHQLYKEWQQHEGQIRTVRSACEALREGVARCHLLIQQVLAAKEQFELLKTAETTAREQFRVVSEQLITLRQERAPLLKGKSVEDAEAAIRKKEKQLNDSVEQVRKEGEEVQSRISGMQGEIRQLNSSIDELMLRKEQIADPEHLPETIARQQATNQETERRLSTVEARLLQQEQNRKKLKQLEQELTEKQETANRWGKLNKLIGSADGTKFKVIAQSYTLNLLLMHANKHLSYLSKRYRLQQVPGTLALQVIDCDMCDEVRTVYSLSGGESFLISLALALGLSSLSSNNLKVESLFIDEGFGSLDADSLRTVMEALEQLQMQGRKIGVISHVQEMSERIAVQVQLHRAANGKSAITLTN</sequence>
<dbReference type="AlphaFoldDB" id="A0A016AHA3"/>
<dbReference type="EMBL" id="JGDJ01000242">
    <property type="protein sequence ID" value="EXZ27791.1"/>
    <property type="molecule type" value="Genomic_DNA"/>
</dbReference>
<feature type="domain" description="Rad50/SbcC-type AAA" evidence="2">
    <location>
        <begin position="14"/>
        <end position="232"/>
    </location>
</feature>
<feature type="coiled-coil region" evidence="1">
    <location>
        <begin position="396"/>
        <end position="423"/>
    </location>
</feature>